<evidence type="ECO:0000256" key="2">
    <source>
        <dbReference type="SAM" id="MobiDB-lite"/>
    </source>
</evidence>
<dbReference type="AlphaFoldDB" id="A0A067CMU2"/>
<feature type="coiled-coil region" evidence="1">
    <location>
        <begin position="373"/>
        <end position="534"/>
    </location>
</feature>
<proteinExistence type="predicted"/>
<evidence type="ECO:0000313" key="3">
    <source>
        <dbReference type="EMBL" id="KDO28127.1"/>
    </source>
</evidence>
<evidence type="ECO:0000256" key="1">
    <source>
        <dbReference type="SAM" id="Coils"/>
    </source>
</evidence>
<reference evidence="3 4" key="1">
    <citation type="journal article" date="2013" name="PLoS Genet.">
        <title>Distinctive expansion of potential virulence genes in the genome of the oomycete fish pathogen Saprolegnia parasitica.</title>
        <authorList>
            <person name="Jiang R.H."/>
            <person name="de Bruijn I."/>
            <person name="Haas B.J."/>
            <person name="Belmonte R."/>
            <person name="Lobach L."/>
            <person name="Christie J."/>
            <person name="van den Ackerveken G."/>
            <person name="Bottin A."/>
            <person name="Bulone V."/>
            <person name="Diaz-Moreno S.M."/>
            <person name="Dumas B."/>
            <person name="Fan L."/>
            <person name="Gaulin E."/>
            <person name="Govers F."/>
            <person name="Grenville-Briggs L.J."/>
            <person name="Horner N.R."/>
            <person name="Levin J.Z."/>
            <person name="Mammella M."/>
            <person name="Meijer H.J."/>
            <person name="Morris P."/>
            <person name="Nusbaum C."/>
            <person name="Oome S."/>
            <person name="Phillips A.J."/>
            <person name="van Rooyen D."/>
            <person name="Rzeszutek E."/>
            <person name="Saraiva M."/>
            <person name="Secombes C.J."/>
            <person name="Seidl M.F."/>
            <person name="Snel B."/>
            <person name="Stassen J.H."/>
            <person name="Sykes S."/>
            <person name="Tripathy S."/>
            <person name="van den Berg H."/>
            <person name="Vega-Arreguin J.C."/>
            <person name="Wawra S."/>
            <person name="Young S.K."/>
            <person name="Zeng Q."/>
            <person name="Dieguez-Uribeondo J."/>
            <person name="Russ C."/>
            <person name="Tyler B.M."/>
            <person name="van West P."/>
        </authorList>
    </citation>
    <scope>NUCLEOTIDE SEQUENCE [LARGE SCALE GENOMIC DNA]</scope>
    <source>
        <strain evidence="3 4">CBS 223.65</strain>
    </source>
</reference>
<dbReference type="RefSeq" id="XP_012201265.1">
    <property type="nucleotide sequence ID" value="XM_012345875.1"/>
</dbReference>
<dbReference type="KEGG" id="spar:SPRG_20286"/>
<dbReference type="OMA" id="MNSHEER"/>
<name>A0A067CMU2_SAPPC</name>
<dbReference type="VEuPathDB" id="FungiDB:SPRG_20286"/>
<sequence length="697" mass="81305">MKQASLRDYTVVFEQERQALVKDLETMRMQLVRKDEQHKKASAITSQQTVALKKEVAELLSQKSLVEKESELYQQKCKDLTTLLETSYDQHEEDQLKIVKLTETMKRLKKKFDDGVDMAKKEANVSVMNSHEERKSLKANAERLRCKLNTERKEWLDAKQALTDQCAELKTHVECLERELREARVREKAHRLHTEQMQAELRHAKHDAASAAQELQIQKLAIDKYKAEICRVVEDTRIQVERDSSIGERLLMAQEDSVLYLRSRSLTLDENRRLQQQLYALHQKYERQAHKHDEEKAQATMLTEELITFKRESRRLSVVQQDEASKQRKLLEIDHQKKVQQLQMAFEHEKHQVEQEAHRRLTLLESAKTSQLEEARQREANALHETRMQLEQEKQSALNNVQQLCETTQAQLHTATKEKEVLHLEVRELQHALEQHREKERKLIQIMEHAQKLNSNLEEKLHAQECKYYDAQKQIDDMASSIKSLHATIQNQRELMEELERSRQTKTAEHTQDISTLEMEKMEFLRQVTQLQEQHSQDLLALEVQKRNHESTVKQLSTAQLSANRLIEEQAKTIEDLLETRMAEPSTGFPTGVCHNARCGELADELRRLQVGEGGESYATLLKQTNHQLQALEREKQKLLRVIEDQALTIHELTIQDSPIDDEDDGGIGGKEVPYNEDDGLRKPWKHSSASLSLDDF</sequence>
<dbReference type="OrthoDB" id="70890at2759"/>
<accession>A0A067CMU2</accession>
<feature type="coiled-coil region" evidence="1">
    <location>
        <begin position="91"/>
        <end position="228"/>
    </location>
</feature>
<protein>
    <submittedName>
        <fullName evidence="3">Uncharacterized protein</fullName>
    </submittedName>
</protein>
<organism evidence="3 4">
    <name type="scientific">Saprolegnia parasitica (strain CBS 223.65)</name>
    <dbReference type="NCBI Taxonomy" id="695850"/>
    <lineage>
        <taxon>Eukaryota</taxon>
        <taxon>Sar</taxon>
        <taxon>Stramenopiles</taxon>
        <taxon>Oomycota</taxon>
        <taxon>Saprolegniomycetes</taxon>
        <taxon>Saprolegniales</taxon>
        <taxon>Saprolegniaceae</taxon>
        <taxon>Saprolegnia</taxon>
    </lineage>
</organism>
<feature type="coiled-coil region" evidence="1">
    <location>
        <begin position="622"/>
        <end position="649"/>
    </location>
</feature>
<dbReference type="EMBL" id="KK583213">
    <property type="protein sequence ID" value="KDO28127.1"/>
    <property type="molecule type" value="Genomic_DNA"/>
</dbReference>
<gene>
    <name evidence="3" type="ORF">SPRG_20286</name>
</gene>
<dbReference type="GeneID" id="24141473"/>
<feature type="region of interest" description="Disordered" evidence="2">
    <location>
        <begin position="655"/>
        <end position="697"/>
    </location>
</feature>
<keyword evidence="4" id="KW-1185">Reference proteome</keyword>
<evidence type="ECO:0000313" key="4">
    <source>
        <dbReference type="Proteomes" id="UP000030745"/>
    </source>
</evidence>
<dbReference type="Proteomes" id="UP000030745">
    <property type="component" value="Unassembled WGS sequence"/>
</dbReference>
<keyword evidence="1" id="KW-0175">Coiled coil</keyword>
<feature type="compositionally biased region" description="Polar residues" evidence="2">
    <location>
        <begin position="688"/>
        <end position="697"/>
    </location>
</feature>